<sequence>MVNQILSRASLLLLILPAVLSQTTATPPCVSTCETTHPALSFCNGDETGQALDDCTCESFENAPDLISCIKACPADQASFFTSQLPQECAGALFPSDSTTSTTTSSGNAETTSSPTTAKTTAATTAATSAATTAAGNNSQTTASSVSTATSASSNTQSATTSASSAAKSTGAAVANMKVEWRSAGALLAGGFAFMML</sequence>
<dbReference type="InParanoid" id="A0A0C3GZE1"/>
<accession>A0A0C3GZE1</accession>
<reference evidence="3 4" key="1">
    <citation type="submission" date="2014-04" db="EMBL/GenBank/DDBJ databases">
        <authorList>
            <consortium name="DOE Joint Genome Institute"/>
            <person name="Kuo A."/>
            <person name="Martino E."/>
            <person name="Perotto S."/>
            <person name="Kohler A."/>
            <person name="Nagy L.G."/>
            <person name="Floudas D."/>
            <person name="Copeland A."/>
            <person name="Barry K.W."/>
            <person name="Cichocki N."/>
            <person name="Veneault-Fourrey C."/>
            <person name="LaButti K."/>
            <person name="Lindquist E.A."/>
            <person name="Lipzen A."/>
            <person name="Lundell T."/>
            <person name="Morin E."/>
            <person name="Murat C."/>
            <person name="Sun H."/>
            <person name="Tunlid A."/>
            <person name="Henrissat B."/>
            <person name="Grigoriev I.V."/>
            <person name="Hibbett D.S."/>
            <person name="Martin F."/>
            <person name="Nordberg H.P."/>
            <person name="Cantor M.N."/>
            <person name="Hua S.X."/>
        </authorList>
    </citation>
    <scope>NUCLEOTIDE SEQUENCE [LARGE SCALE GENOMIC DNA]</scope>
    <source>
        <strain evidence="3 4">Zn</strain>
    </source>
</reference>
<keyword evidence="4" id="KW-1185">Reference proteome</keyword>
<reference evidence="4" key="2">
    <citation type="submission" date="2015-01" db="EMBL/GenBank/DDBJ databases">
        <title>Evolutionary Origins and Diversification of the Mycorrhizal Mutualists.</title>
        <authorList>
            <consortium name="DOE Joint Genome Institute"/>
            <consortium name="Mycorrhizal Genomics Consortium"/>
            <person name="Kohler A."/>
            <person name="Kuo A."/>
            <person name="Nagy L.G."/>
            <person name="Floudas D."/>
            <person name="Copeland A."/>
            <person name="Barry K.W."/>
            <person name="Cichocki N."/>
            <person name="Veneault-Fourrey C."/>
            <person name="LaButti K."/>
            <person name="Lindquist E.A."/>
            <person name="Lipzen A."/>
            <person name="Lundell T."/>
            <person name="Morin E."/>
            <person name="Murat C."/>
            <person name="Riley R."/>
            <person name="Ohm R."/>
            <person name="Sun H."/>
            <person name="Tunlid A."/>
            <person name="Henrissat B."/>
            <person name="Grigoriev I.V."/>
            <person name="Hibbett D.S."/>
            <person name="Martin F."/>
        </authorList>
    </citation>
    <scope>NUCLEOTIDE SEQUENCE [LARGE SCALE GENOMIC DNA]</scope>
    <source>
        <strain evidence="4">Zn</strain>
    </source>
</reference>
<dbReference type="AlphaFoldDB" id="A0A0C3GZE1"/>
<evidence type="ECO:0000313" key="3">
    <source>
        <dbReference type="EMBL" id="KIN01361.1"/>
    </source>
</evidence>
<proteinExistence type="predicted"/>
<name>A0A0C3GZE1_OIDMZ</name>
<evidence type="ECO:0000256" key="2">
    <source>
        <dbReference type="SAM" id="SignalP"/>
    </source>
</evidence>
<evidence type="ECO:0000313" key="4">
    <source>
        <dbReference type="Proteomes" id="UP000054321"/>
    </source>
</evidence>
<gene>
    <name evidence="3" type="ORF">OIDMADRAFT_29034</name>
</gene>
<feature type="signal peptide" evidence="2">
    <location>
        <begin position="1"/>
        <end position="21"/>
    </location>
</feature>
<evidence type="ECO:0000256" key="1">
    <source>
        <dbReference type="SAM" id="MobiDB-lite"/>
    </source>
</evidence>
<dbReference type="Proteomes" id="UP000054321">
    <property type="component" value="Unassembled WGS sequence"/>
</dbReference>
<keyword evidence="2" id="KW-0732">Signal</keyword>
<dbReference type="HOGENOM" id="CLU_1384521_0_0_1"/>
<dbReference type="EMBL" id="KN832876">
    <property type="protein sequence ID" value="KIN01361.1"/>
    <property type="molecule type" value="Genomic_DNA"/>
</dbReference>
<evidence type="ECO:0008006" key="5">
    <source>
        <dbReference type="Google" id="ProtNLM"/>
    </source>
</evidence>
<feature type="chain" id="PRO_5002174652" description="Extracellular membrane protein CFEM domain-containing protein" evidence="2">
    <location>
        <begin position="22"/>
        <end position="197"/>
    </location>
</feature>
<protein>
    <recommendedName>
        <fullName evidence="5">Extracellular membrane protein CFEM domain-containing protein</fullName>
    </recommendedName>
</protein>
<dbReference type="OrthoDB" id="3562634at2759"/>
<organism evidence="3 4">
    <name type="scientific">Oidiodendron maius (strain Zn)</name>
    <dbReference type="NCBI Taxonomy" id="913774"/>
    <lineage>
        <taxon>Eukaryota</taxon>
        <taxon>Fungi</taxon>
        <taxon>Dikarya</taxon>
        <taxon>Ascomycota</taxon>
        <taxon>Pezizomycotina</taxon>
        <taxon>Leotiomycetes</taxon>
        <taxon>Leotiomycetes incertae sedis</taxon>
        <taxon>Myxotrichaceae</taxon>
        <taxon>Oidiodendron</taxon>
    </lineage>
</organism>
<feature type="region of interest" description="Disordered" evidence="1">
    <location>
        <begin position="100"/>
        <end position="121"/>
    </location>
</feature>